<sequence>MDRLRSLNGDEFEITRRASHSGFETPSMYNPDLLRRRQSMPATLVKKDDKARKLHRSSACVNLIEELDAVKIVGKATGKPGSSNSQKVHTLGPELQDAFRSRRSSCINPIFLLDHSEENDEVKKSTSFENMRQRENGETPGLRLSSSENKISGLEVQDPAENIPSDVEDED</sequence>
<gene>
    <name evidence="2" type="ORF">CVLEPA_LOCUS600</name>
</gene>
<feature type="region of interest" description="Disordered" evidence="1">
    <location>
        <begin position="1"/>
        <end position="30"/>
    </location>
</feature>
<protein>
    <submittedName>
        <fullName evidence="2">Uncharacterized protein</fullName>
    </submittedName>
</protein>
<proteinExistence type="predicted"/>
<reference evidence="2 3" key="1">
    <citation type="submission" date="2024-02" db="EMBL/GenBank/DDBJ databases">
        <authorList>
            <person name="Daric V."/>
            <person name="Darras S."/>
        </authorList>
    </citation>
    <scope>NUCLEOTIDE SEQUENCE [LARGE SCALE GENOMIC DNA]</scope>
</reference>
<comment type="caution">
    <text evidence="2">The sequence shown here is derived from an EMBL/GenBank/DDBJ whole genome shotgun (WGS) entry which is preliminary data.</text>
</comment>
<keyword evidence="3" id="KW-1185">Reference proteome</keyword>
<dbReference type="EMBL" id="CAWYQH010000001">
    <property type="protein sequence ID" value="CAK8671545.1"/>
    <property type="molecule type" value="Genomic_DNA"/>
</dbReference>
<organism evidence="2 3">
    <name type="scientific">Clavelina lepadiformis</name>
    <name type="common">Light-bulb sea squirt</name>
    <name type="synonym">Ascidia lepadiformis</name>
    <dbReference type="NCBI Taxonomy" id="159417"/>
    <lineage>
        <taxon>Eukaryota</taxon>
        <taxon>Metazoa</taxon>
        <taxon>Chordata</taxon>
        <taxon>Tunicata</taxon>
        <taxon>Ascidiacea</taxon>
        <taxon>Aplousobranchia</taxon>
        <taxon>Clavelinidae</taxon>
        <taxon>Clavelina</taxon>
    </lineage>
</organism>
<feature type="compositionally biased region" description="Basic and acidic residues" evidence="1">
    <location>
        <begin position="121"/>
        <end position="137"/>
    </location>
</feature>
<evidence type="ECO:0000313" key="3">
    <source>
        <dbReference type="Proteomes" id="UP001642483"/>
    </source>
</evidence>
<accession>A0ABP0EVV3</accession>
<evidence type="ECO:0000256" key="1">
    <source>
        <dbReference type="SAM" id="MobiDB-lite"/>
    </source>
</evidence>
<evidence type="ECO:0000313" key="2">
    <source>
        <dbReference type="EMBL" id="CAK8671545.1"/>
    </source>
</evidence>
<name>A0ABP0EVV3_CLALP</name>
<dbReference type="Proteomes" id="UP001642483">
    <property type="component" value="Unassembled WGS sequence"/>
</dbReference>
<feature type="region of interest" description="Disordered" evidence="1">
    <location>
        <begin position="118"/>
        <end position="171"/>
    </location>
</feature>